<reference evidence="4 5" key="1">
    <citation type="submission" date="2017-08" db="EMBL/GenBank/DDBJ databases">
        <title>Infants hospitalized years apart are colonized by the same room-sourced microbial strains.</title>
        <authorList>
            <person name="Brooks B."/>
            <person name="Olm M.R."/>
            <person name="Firek B.A."/>
            <person name="Baker R."/>
            <person name="Thomas B.C."/>
            <person name="Morowitz M.J."/>
            <person name="Banfield J.F."/>
        </authorList>
    </citation>
    <scope>NUCLEOTIDE SEQUENCE [LARGE SCALE GENOMIC DNA]</scope>
    <source>
        <strain evidence="4">S2_005_002_R2_34</strain>
    </source>
</reference>
<feature type="domain" description="Putative zinc-finger" evidence="3">
    <location>
        <begin position="17"/>
        <end position="42"/>
    </location>
</feature>
<organism evidence="4 5">
    <name type="scientific">Rhodovulum sulfidophilum</name>
    <name type="common">Rhodobacter sulfidophilus</name>
    <dbReference type="NCBI Taxonomy" id="35806"/>
    <lineage>
        <taxon>Bacteria</taxon>
        <taxon>Pseudomonadati</taxon>
        <taxon>Pseudomonadota</taxon>
        <taxon>Alphaproteobacteria</taxon>
        <taxon>Rhodobacterales</taxon>
        <taxon>Paracoccaceae</taxon>
        <taxon>Rhodovulum</taxon>
    </lineage>
</organism>
<keyword evidence="2" id="KW-0812">Transmembrane</keyword>
<feature type="compositionally biased region" description="Low complexity" evidence="1">
    <location>
        <begin position="80"/>
        <end position="102"/>
    </location>
</feature>
<keyword evidence="2" id="KW-0472">Membrane</keyword>
<keyword evidence="2" id="KW-1133">Transmembrane helix</keyword>
<name>A0A2W5QGT1_RHOSU</name>
<protein>
    <recommendedName>
        <fullName evidence="3">Putative zinc-finger domain-containing protein</fullName>
    </recommendedName>
</protein>
<dbReference type="InterPro" id="IPR041916">
    <property type="entry name" value="Anti_sigma_zinc_sf"/>
</dbReference>
<feature type="region of interest" description="Disordered" evidence="1">
    <location>
        <begin position="80"/>
        <end position="125"/>
    </location>
</feature>
<evidence type="ECO:0000259" key="3">
    <source>
        <dbReference type="Pfam" id="PF13490"/>
    </source>
</evidence>
<dbReference type="AlphaFoldDB" id="A0A2W5QGT1"/>
<evidence type="ECO:0000256" key="2">
    <source>
        <dbReference type="SAM" id="Phobius"/>
    </source>
</evidence>
<dbReference type="InterPro" id="IPR027383">
    <property type="entry name" value="Znf_put"/>
</dbReference>
<dbReference type="EMBL" id="QFPW01000003">
    <property type="protein sequence ID" value="PZQ50690.1"/>
    <property type="molecule type" value="Genomic_DNA"/>
</dbReference>
<dbReference type="Proteomes" id="UP000249185">
    <property type="component" value="Unassembled WGS sequence"/>
</dbReference>
<comment type="caution">
    <text evidence="4">The sequence shown here is derived from an EMBL/GenBank/DDBJ whole genome shotgun (WGS) entry which is preliminary data.</text>
</comment>
<accession>A0A2W5QGT1</accession>
<evidence type="ECO:0000313" key="5">
    <source>
        <dbReference type="Proteomes" id="UP000249185"/>
    </source>
</evidence>
<evidence type="ECO:0000313" key="4">
    <source>
        <dbReference type="EMBL" id="PZQ50690.1"/>
    </source>
</evidence>
<feature type="transmembrane region" description="Helical" evidence="2">
    <location>
        <begin position="129"/>
        <end position="151"/>
    </location>
</feature>
<proteinExistence type="predicted"/>
<dbReference type="Gene3D" id="1.10.10.1320">
    <property type="entry name" value="Anti-sigma factor, zinc-finger domain"/>
    <property type="match status" value="1"/>
</dbReference>
<evidence type="ECO:0000256" key="1">
    <source>
        <dbReference type="SAM" id="MobiDB-lite"/>
    </source>
</evidence>
<gene>
    <name evidence="4" type="ORF">DI556_06105</name>
</gene>
<sequence length="283" mass="28603">MGEEEMRKGARMDPAILSAFADGQLEPEEAARVVMHLADCPEDQRVVDGIMSMNHMLSRACAGPLDEAVPPAILATIRGPGTAEATPAGGASGGAASAARPETGGGAPPRRARGRPTRARAGGARWPRLGLPGALLGGALAASIAAAVVFFPRQDAPLLALGDVPAGSPVAAALDHLASGETRRVGRGAELDVLASFAVADGYCREMLLRSGEARNAVGLACGRGDGWRITAWHELPEAAATSGYVPAGGAGGDPLGAELDALGATFALGADEERAAREAGWH</sequence>
<dbReference type="Pfam" id="PF13490">
    <property type="entry name" value="zf-HC2"/>
    <property type="match status" value="1"/>
</dbReference>